<dbReference type="Gene3D" id="1.10.600.10">
    <property type="entry name" value="Farnesyl Diphosphate Synthase"/>
    <property type="match status" value="1"/>
</dbReference>
<dbReference type="CDD" id="cd00683">
    <property type="entry name" value="Trans_IPPS_HH"/>
    <property type="match status" value="1"/>
</dbReference>
<dbReference type="SFLD" id="SFLDG01018">
    <property type="entry name" value="Squalene/Phytoene_Synthase_Lik"/>
    <property type="match status" value="1"/>
</dbReference>
<dbReference type="EMBL" id="MOBP01000013">
    <property type="protein sequence ID" value="RON51130.1"/>
    <property type="molecule type" value="Genomic_DNA"/>
</dbReference>
<dbReference type="InterPro" id="IPR033904">
    <property type="entry name" value="Trans_IPPS_HH"/>
</dbReference>
<gene>
    <name evidence="3" type="ORF">BK665_19705</name>
</gene>
<evidence type="ECO:0000313" key="3">
    <source>
        <dbReference type="EMBL" id="RON51130.1"/>
    </source>
</evidence>
<dbReference type="Proteomes" id="UP000283627">
    <property type="component" value="Unassembled WGS sequence"/>
</dbReference>
<dbReference type="AlphaFoldDB" id="A0A423KEU1"/>
<evidence type="ECO:0000256" key="1">
    <source>
        <dbReference type="ARBA" id="ARBA00022679"/>
    </source>
</evidence>
<evidence type="ECO:0000313" key="4">
    <source>
        <dbReference type="Proteomes" id="UP000283627"/>
    </source>
</evidence>
<dbReference type="GO" id="GO:0045338">
    <property type="term" value="P:farnesyl diphosphate metabolic process"/>
    <property type="evidence" value="ECO:0007669"/>
    <property type="project" value="InterPro"/>
</dbReference>
<comment type="caution">
    <text evidence="3">The sequence shown here is derived from an EMBL/GenBank/DDBJ whole genome shotgun (WGS) entry which is preliminary data.</text>
</comment>
<sequence>MDPVRYQDLILAQVSRTFALTIPQLPAELYPAVTNAYLLCRIADTIEDEPGLTASQKRYYENAYLDAVSGRADAQDFSDDLSLWLTDQTLQAERDLVRHLPQVLAVHRTLKPSQREVILQCLSTMTRGMSQFQEKAGLQGLGTHQELDHYCYCVAGVVGKLLTELFIDFDPTLLAQRENLHRLAVSFSTGLQLTNIVKDQWDDRLRGVCWLPRDLLAKHGVQLAQLNAGQDDPNYAQALAELIGTAHSHLQRALQYALLIPARHSGIRRFNLWTIGLALLTLRHVYKNPARTVKVSHAEVAWIMRLTRLSQGSDLGLRMLYKIASRSLPVTPLGADWQSPPGSPDAKTPVDNP</sequence>
<protein>
    <submittedName>
        <fullName evidence="3">Phytoene synthase</fullName>
    </submittedName>
</protein>
<dbReference type="PANTHER" id="PTHR11626">
    <property type="entry name" value="FARNESYL-DIPHOSPHATE FARNESYLTRANSFERASE"/>
    <property type="match status" value="1"/>
</dbReference>
<dbReference type="SUPFAM" id="SSF48576">
    <property type="entry name" value="Terpenoid synthases"/>
    <property type="match status" value="1"/>
</dbReference>
<reference evidence="3 4" key="1">
    <citation type="submission" date="2016-10" db="EMBL/GenBank/DDBJ databases">
        <title>Comparative genome analysis of multiple Pseudomonas spp. focuses on biocontrol and plant growth promoting traits.</title>
        <authorList>
            <person name="Tao X.-Y."/>
            <person name="Taylor C.G."/>
        </authorList>
    </citation>
    <scope>NUCLEOTIDE SEQUENCE [LARGE SCALE GENOMIC DNA]</scope>
    <source>
        <strain evidence="3 4">39A2</strain>
    </source>
</reference>
<dbReference type="InterPro" id="IPR044844">
    <property type="entry name" value="Trans_IPPS_euk-type"/>
</dbReference>
<proteinExistence type="predicted"/>
<dbReference type="InterPro" id="IPR008949">
    <property type="entry name" value="Isoprenoid_synthase_dom_sf"/>
</dbReference>
<evidence type="ECO:0000256" key="2">
    <source>
        <dbReference type="SAM" id="MobiDB-lite"/>
    </source>
</evidence>
<feature type="region of interest" description="Disordered" evidence="2">
    <location>
        <begin position="334"/>
        <end position="353"/>
    </location>
</feature>
<dbReference type="InterPro" id="IPR019845">
    <property type="entry name" value="Squalene/phytoene_synthase_CS"/>
</dbReference>
<organism evidence="3 4">
    <name type="scientific">Pseudomonas frederiksbergensis</name>
    <dbReference type="NCBI Taxonomy" id="104087"/>
    <lineage>
        <taxon>Bacteria</taxon>
        <taxon>Pseudomonadati</taxon>
        <taxon>Pseudomonadota</taxon>
        <taxon>Gammaproteobacteria</taxon>
        <taxon>Pseudomonadales</taxon>
        <taxon>Pseudomonadaceae</taxon>
        <taxon>Pseudomonas</taxon>
    </lineage>
</organism>
<dbReference type="GO" id="GO:0016117">
    <property type="term" value="P:carotenoid biosynthetic process"/>
    <property type="evidence" value="ECO:0007669"/>
    <property type="project" value="UniProtKB-ARBA"/>
</dbReference>
<dbReference type="PROSITE" id="PS01044">
    <property type="entry name" value="SQUALEN_PHYTOEN_SYN_1"/>
    <property type="match status" value="1"/>
</dbReference>
<dbReference type="InterPro" id="IPR002060">
    <property type="entry name" value="Squ/phyt_synthse"/>
</dbReference>
<accession>A0A423KEU1</accession>
<dbReference type="OrthoDB" id="9807580at2"/>
<dbReference type="SFLD" id="SFLDS00005">
    <property type="entry name" value="Isoprenoid_Synthase_Type_I"/>
    <property type="match status" value="1"/>
</dbReference>
<dbReference type="PANTHER" id="PTHR11626:SF2">
    <property type="entry name" value="SQUALENE SYNTHASE"/>
    <property type="match status" value="1"/>
</dbReference>
<dbReference type="GO" id="GO:0051996">
    <property type="term" value="F:squalene synthase [NAD(P)H] activity"/>
    <property type="evidence" value="ECO:0007669"/>
    <property type="project" value="InterPro"/>
</dbReference>
<name>A0A423KEU1_9PSED</name>
<keyword evidence="1" id="KW-0808">Transferase</keyword>
<dbReference type="Pfam" id="PF00494">
    <property type="entry name" value="SQS_PSY"/>
    <property type="match status" value="1"/>
</dbReference>